<feature type="coiled-coil region" evidence="1">
    <location>
        <begin position="248"/>
        <end position="282"/>
    </location>
</feature>
<reference evidence="3" key="1">
    <citation type="journal article" date="2020" name="Stud. Mycol.">
        <title>101 Dothideomycetes genomes: a test case for predicting lifestyles and emergence of pathogens.</title>
        <authorList>
            <person name="Haridas S."/>
            <person name="Albert R."/>
            <person name="Binder M."/>
            <person name="Bloem J."/>
            <person name="Labutti K."/>
            <person name="Salamov A."/>
            <person name="Andreopoulos B."/>
            <person name="Baker S."/>
            <person name="Barry K."/>
            <person name="Bills G."/>
            <person name="Bluhm B."/>
            <person name="Cannon C."/>
            <person name="Castanera R."/>
            <person name="Culley D."/>
            <person name="Daum C."/>
            <person name="Ezra D."/>
            <person name="Gonzalez J."/>
            <person name="Henrissat B."/>
            <person name="Kuo A."/>
            <person name="Liang C."/>
            <person name="Lipzen A."/>
            <person name="Lutzoni F."/>
            <person name="Magnuson J."/>
            <person name="Mondo S."/>
            <person name="Nolan M."/>
            <person name="Ohm R."/>
            <person name="Pangilinan J."/>
            <person name="Park H.-J."/>
            <person name="Ramirez L."/>
            <person name="Alfaro M."/>
            <person name="Sun H."/>
            <person name="Tritt A."/>
            <person name="Yoshinaga Y."/>
            <person name="Zwiers L.-H."/>
            <person name="Turgeon B."/>
            <person name="Goodwin S."/>
            <person name="Spatafora J."/>
            <person name="Crous P."/>
            <person name="Grigoriev I."/>
        </authorList>
    </citation>
    <scope>NUCLEOTIDE SEQUENCE</scope>
    <source>
        <strain evidence="3">CBS 122368</strain>
    </source>
</reference>
<evidence type="ECO:0000256" key="2">
    <source>
        <dbReference type="SAM" id="MobiDB-lite"/>
    </source>
</evidence>
<gene>
    <name evidence="3" type="ORF">BU26DRAFT_510714</name>
</gene>
<evidence type="ECO:0000313" key="4">
    <source>
        <dbReference type="Proteomes" id="UP000800094"/>
    </source>
</evidence>
<dbReference type="Proteomes" id="UP000800094">
    <property type="component" value="Unassembled WGS sequence"/>
</dbReference>
<dbReference type="EMBL" id="ML987208">
    <property type="protein sequence ID" value="KAF2242304.1"/>
    <property type="molecule type" value="Genomic_DNA"/>
</dbReference>
<keyword evidence="1" id="KW-0175">Coiled coil</keyword>
<feature type="region of interest" description="Disordered" evidence="2">
    <location>
        <begin position="505"/>
        <end position="537"/>
    </location>
</feature>
<dbReference type="RefSeq" id="XP_033677308.1">
    <property type="nucleotide sequence ID" value="XM_033827252.1"/>
</dbReference>
<evidence type="ECO:0000256" key="1">
    <source>
        <dbReference type="SAM" id="Coils"/>
    </source>
</evidence>
<proteinExistence type="predicted"/>
<organism evidence="3 4">
    <name type="scientific">Trematosphaeria pertusa</name>
    <dbReference type="NCBI Taxonomy" id="390896"/>
    <lineage>
        <taxon>Eukaryota</taxon>
        <taxon>Fungi</taxon>
        <taxon>Dikarya</taxon>
        <taxon>Ascomycota</taxon>
        <taxon>Pezizomycotina</taxon>
        <taxon>Dothideomycetes</taxon>
        <taxon>Pleosporomycetidae</taxon>
        <taxon>Pleosporales</taxon>
        <taxon>Massarineae</taxon>
        <taxon>Trematosphaeriaceae</taxon>
        <taxon>Trematosphaeria</taxon>
    </lineage>
</organism>
<name>A0A6A6HVT6_9PLEO</name>
<dbReference type="AlphaFoldDB" id="A0A6A6HVT6"/>
<protein>
    <submittedName>
        <fullName evidence="3">Uncharacterized protein</fullName>
    </submittedName>
</protein>
<keyword evidence="4" id="KW-1185">Reference proteome</keyword>
<accession>A0A6A6HVT6</accession>
<sequence>MTKSEHSQTVRVTLLSVAAGPILVSPVEETPTDPDATDDSSHPNLWLWLSPVTHHQRLTFGRPAESPENTKDVEVHPWLSLAPVFHPPVTTSAPTLQQYDHGGDDQRANGSLGLSSKHAEGRKAASEASGSSCQTIIDWNPGVIRKRDFETSSIRFVDAGDETRACPALLVDWDLFRILEAISQSWRSWGLREMERDQWQEENGGHLTMHELQLRTKAAEEERMLNEVRNDANNNALREALWQIRRGRQSIEERLEDLRSRKAELNQNVEREEKRCEAWLHQLPPILNGAMIRLGVIPRDDSNGKPAVQIIETVQPPYNGGASVPPLSEQNQHAVRYAPVAPPEPEQQPPINPTEEPVGRRFELAYAHLQRVNAEFEAHRDQYPGELSKFLNDNRGKDDELTLEQRFGQLWFQRTTDITRKLVEAEQSYEKVEEEWRAALPLNDDYAFGCPTFIDKSLGTSRNNPDPKQLGTGLSERKRKWIEMWRSEDEEAILERRRKRMRDLRGCDEIPTESEENKPLSFGSDEHEGPRAVGQFRRKIDAFNEQCGRSR</sequence>
<feature type="region of interest" description="Disordered" evidence="2">
    <location>
        <begin position="90"/>
        <end position="131"/>
    </location>
</feature>
<evidence type="ECO:0000313" key="3">
    <source>
        <dbReference type="EMBL" id="KAF2242304.1"/>
    </source>
</evidence>
<dbReference type="OrthoDB" id="10674867at2759"/>
<dbReference type="GeneID" id="54580582"/>